<dbReference type="Proteomes" id="UP000679260">
    <property type="component" value="Chromosome"/>
</dbReference>
<evidence type="ECO:0000313" key="2">
    <source>
        <dbReference type="Proteomes" id="UP000679260"/>
    </source>
</evidence>
<evidence type="ECO:0008006" key="3">
    <source>
        <dbReference type="Google" id="ProtNLM"/>
    </source>
</evidence>
<sequence length="98" mass="11567">MDIRYKNNKLETVCTDADIARRAYGREMARKIHLRIDQLRFATSIQDLILNGVGRCHKLVGDRKTQYAMDLVHPYRLIFIHIDGTFHVVEIQEIIDYH</sequence>
<keyword evidence="2" id="KW-1185">Reference proteome</keyword>
<dbReference type="Gene3D" id="3.30.2310.20">
    <property type="entry name" value="RelE-like"/>
    <property type="match status" value="1"/>
</dbReference>
<reference evidence="1 2" key="1">
    <citation type="submission" date="2020-01" db="EMBL/GenBank/DDBJ databases">
        <title>Veillonella burapaensis sp. nov., anaerobic, Gram-stain-negative coccus isolated from saliva of a Thai child.</title>
        <authorList>
            <person name="Mashima I."/>
            <person name="Theodorea C."/>
            <person name="Nakazawa F."/>
            <person name="Thaweboon B."/>
            <person name="Thaweboon S."/>
            <person name="Tamai R."/>
            <person name="Kiyoura Y."/>
        </authorList>
    </citation>
    <scope>NUCLEOTIDE SEQUENCE [LARGE SCALE GENOMIC DNA]</scope>
    <source>
        <strain evidence="1 2">S12025-13</strain>
    </source>
</reference>
<gene>
    <name evidence="1" type="ORF">VEIS1202513_18570</name>
</gene>
<accession>A0ABM7HJP4</accession>
<name>A0ABM7HJP4_9FIRM</name>
<dbReference type="SUPFAM" id="SSF143011">
    <property type="entry name" value="RelE-like"/>
    <property type="match status" value="1"/>
</dbReference>
<protein>
    <recommendedName>
        <fullName evidence="3">Plasmid maintenance system killer protein</fullName>
    </recommendedName>
</protein>
<dbReference type="EMBL" id="AP022322">
    <property type="protein sequence ID" value="BBU37336.1"/>
    <property type="molecule type" value="Genomic_DNA"/>
</dbReference>
<organism evidence="1 2">
    <name type="scientific">Veillonella orientalis</name>
    <dbReference type="NCBI Taxonomy" id="2682455"/>
    <lineage>
        <taxon>Bacteria</taxon>
        <taxon>Bacillati</taxon>
        <taxon>Bacillota</taxon>
        <taxon>Negativicutes</taxon>
        <taxon>Veillonellales</taxon>
        <taxon>Veillonellaceae</taxon>
        <taxon>Veillonella</taxon>
    </lineage>
</organism>
<evidence type="ECO:0000313" key="1">
    <source>
        <dbReference type="EMBL" id="BBU37336.1"/>
    </source>
</evidence>
<proteinExistence type="predicted"/>
<dbReference type="InterPro" id="IPR035093">
    <property type="entry name" value="RelE/ParE_toxin_dom_sf"/>
</dbReference>